<protein>
    <recommendedName>
        <fullName evidence="10">Subtilisin inhibitor domain-containing protein</fullName>
    </recommendedName>
</protein>
<keyword evidence="4" id="KW-0964">Secreted</keyword>
<keyword evidence="9" id="KW-0732">Signal</keyword>
<dbReference type="InterPro" id="IPR036819">
    <property type="entry name" value="Subtilisin_inhibitor-like_sf"/>
</dbReference>
<dbReference type="InterPro" id="IPR023549">
    <property type="entry name" value="Subtilisin_inhibitor"/>
</dbReference>
<name>A0A919SVJ0_9ACTN</name>
<reference evidence="11" key="1">
    <citation type="submission" date="2021-03" db="EMBL/GenBank/DDBJ databases">
        <title>Whole genome shotgun sequence of Actinoplanes auranticolor NBRC 12245.</title>
        <authorList>
            <person name="Komaki H."/>
            <person name="Tamura T."/>
        </authorList>
    </citation>
    <scope>NUCLEOTIDE SEQUENCE</scope>
    <source>
        <strain evidence="11">NBRC 12245</strain>
    </source>
</reference>
<keyword evidence="12" id="KW-1185">Reference proteome</keyword>
<feature type="signal peptide" evidence="9">
    <location>
        <begin position="1"/>
        <end position="24"/>
    </location>
</feature>
<evidence type="ECO:0000256" key="2">
    <source>
        <dbReference type="ARBA" id="ARBA00010472"/>
    </source>
</evidence>
<dbReference type="Pfam" id="PF00720">
    <property type="entry name" value="SSI"/>
    <property type="match status" value="1"/>
</dbReference>
<evidence type="ECO:0000256" key="7">
    <source>
        <dbReference type="ARBA" id="ARBA00023157"/>
    </source>
</evidence>
<keyword evidence="5 8" id="KW-0646">Protease inhibitor</keyword>
<evidence type="ECO:0000256" key="8">
    <source>
        <dbReference type="RuleBase" id="RU003471"/>
    </source>
</evidence>
<evidence type="ECO:0000256" key="1">
    <source>
        <dbReference type="ARBA" id="ARBA00004613"/>
    </source>
</evidence>
<keyword evidence="7" id="KW-1015">Disulfide bond</keyword>
<sequence>MINTIAAAVLLLAAPAVATAPASAAGAKKTDLTVSYLAEAGYAAAVKLRCDPAGGAHPQKVRACRALKRVGGDPAGLKPAPLMCTMEYAPVTAQVTGSWRGRPVNWSHTFGNRCDMHRTTGVLTAF</sequence>
<dbReference type="SUPFAM" id="SSF55399">
    <property type="entry name" value="Subtilisin inhibitor"/>
    <property type="match status" value="1"/>
</dbReference>
<dbReference type="RefSeq" id="WP_212993886.1">
    <property type="nucleotide sequence ID" value="NZ_BAABEA010000026.1"/>
</dbReference>
<accession>A0A919SVJ0</accession>
<dbReference type="PRINTS" id="PR00294">
    <property type="entry name" value="SSBTLNINHBTR"/>
</dbReference>
<dbReference type="GO" id="GO:0004867">
    <property type="term" value="F:serine-type endopeptidase inhibitor activity"/>
    <property type="evidence" value="ECO:0007669"/>
    <property type="project" value="UniProtKB-KW"/>
</dbReference>
<feature type="domain" description="Subtilisin inhibitor" evidence="10">
    <location>
        <begin position="32"/>
        <end position="112"/>
    </location>
</feature>
<dbReference type="EMBL" id="BOQL01000073">
    <property type="protein sequence ID" value="GIM78439.1"/>
    <property type="molecule type" value="Genomic_DNA"/>
</dbReference>
<dbReference type="Proteomes" id="UP000681340">
    <property type="component" value="Unassembled WGS sequence"/>
</dbReference>
<evidence type="ECO:0000313" key="12">
    <source>
        <dbReference type="Proteomes" id="UP000681340"/>
    </source>
</evidence>
<evidence type="ECO:0000256" key="4">
    <source>
        <dbReference type="ARBA" id="ARBA00022525"/>
    </source>
</evidence>
<evidence type="ECO:0000256" key="5">
    <source>
        <dbReference type="ARBA" id="ARBA00022690"/>
    </source>
</evidence>
<comment type="caution">
    <text evidence="11">The sequence shown here is derived from an EMBL/GenBank/DDBJ whole genome shotgun (WGS) entry which is preliminary data.</text>
</comment>
<evidence type="ECO:0000256" key="6">
    <source>
        <dbReference type="ARBA" id="ARBA00022900"/>
    </source>
</evidence>
<evidence type="ECO:0000313" key="11">
    <source>
        <dbReference type="EMBL" id="GIM78439.1"/>
    </source>
</evidence>
<evidence type="ECO:0000259" key="10">
    <source>
        <dbReference type="Pfam" id="PF00720"/>
    </source>
</evidence>
<evidence type="ECO:0000256" key="9">
    <source>
        <dbReference type="SAM" id="SignalP"/>
    </source>
</evidence>
<gene>
    <name evidence="11" type="ORF">Aau02nite_80840</name>
</gene>
<dbReference type="Gene3D" id="3.30.350.10">
    <property type="entry name" value="Subtilisin inhibitor-like"/>
    <property type="match status" value="1"/>
</dbReference>
<comment type="subcellular location">
    <subcellularLocation>
        <location evidence="1">Secreted</location>
    </subcellularLocation>
</comment>
<proteinExistence type="inferred from homology"/>
<comment type="subunit">
    <text evidence="3">Homodimer.</text>
</comment>
<comment type="similarity">
    <text evidence="2 8">Belongs to the protease inhibitor I16 (SSI) family.</text>
</comment>
<dbReference type="GO" id="GO:0005576">
    <property type="term" value="C:extracellular region"/>
    <property type="evidence" value="ECO:0007669"/>
    <property type="project" value="UniProtKB-SubCell"/>
</dbReference>
<dbReference type="InterPro" id="IPR000691">
    <property type="entry name" value="Prot_inh_I16_SSI"/>
</dbReference>
<organism evidence="11 12">
    <name type="scientific">Actinoplanes auranticolor</name>
    <dbReference type="NCBI Taxonomy" id="47988"/>
    <lineage>
        <taxon>Bacteria</taxon>
        <taxon>Bacillati</taxon>
        <taxon>Actinomycetota</taxon>
        <taxon>Actinomycetes</taxon>
        <taxon>Micromonosporales</taxon>
        <taxon>Micromonosporaceae</taxon>
        <taxon>Actinoplanes</taxon>
    </lineage>
</organism>
<feature type="chain" id="PRO_5036697557" description="Subtilisin inhibitor domain-containing protein" evidence="9">
    <location>
        <begin position="25"/>
        <end position="126"/>
    </location>
</feature>
<dbReference type="AlphaFoldDB" id="A0A919SVJ0"/>
<keyword evidence="6 8" id="KW-0722">Serine protease inhibitor</keyword>
<evidence type="ECO:0000256" key="3">
    <source>
        <dbReference type="ARBA" id="ARBA00011738"/>
    </source>
</evidence>